<keyword evidence="1" id="KW-1133">Transmembrane helix</keyword>
<dbReference type="Proteomes" id="UP000504638">
    <property type="component" value="Unplaced"/>
</dbReference>
<proteinExistence type="predicted"/>
<evidence type="ECO:0000313" key="3">
    <source>
        <dbReference type="EMBL" id="KAF1809434.1"/>
    </source>
</evidence>
<gene>
    <name evidence="3 5" type="ORF">P152DRAFT_476563</name>
</gene>
<dbReference type="OrthoDB" id="2344312at2759"/>
<organism evidence="3">
    <name type="scientific">Eremomyces bilateralis CBS 781.70</name>
    <dbReference type="NCBI Taxonomy" id="1392243"/>
    <lineage>
        <taxon>Eukaryota</taxon>
        <taxon>Fungi</taxon>
        <taxon>Dikarya</taxon>
        <taxon>Ascomycota</taxon>
        <taxon>Pezizomycotina</taxon>
        <taxon>Dothideomycetes</taxon>
        <taxon>Dothideomycetes incertae sedis</taxon>
        <taxon>Eremomycetales</taxon>
        <taxon>Eremomycetaceae</taxon>
        <taxon>Eremomyces</taxon>
    </lineage>
</organism>
<feature type="transmembrane region" description="Helical" evidence="1">
    <location>
        <begin position="139"/>
        <end position="165"/>
    </location>
</feature>
<dbReference type="Pfam" id="PF24840">
    <property type="entry name" value="NTF2_SigF"/>
    <property type="match status" value="1"/>
</dbReference>
<dbReference type="PANTHER" id="PTHR35393:SF1">
    <property type="entry name" value="SNOAL-LIKE DOMAIN-CONTAINING PROTEIN"/>
    <property type="match status" value="1"/>
</dbReference>
<sequence>MDDPVTEIPGVIHALTQSRPSVQRETIEKYFTQDATFIHPFCRTPRLQDSRWIILAIYRWYKVLSPRIDLSIQSVGYDAPNLRLYVTVHQIFRLWFVPFYKAPVTLVTVLDLAKVEKKYRIQQQEDLYQTDKFISFVPLFPGGSLVVMACQYFAALFCVVGAMVLRPFTWLAENRYPGGWKGVALE</sequence>
<reference evidence="5" key="3">
    <citation type="submission" date="2025-04" db="UniProtKB">
        <authorList>
            <consortium name="RefSeq"/>
        </authorList>
    </citation>
    <scope>IDENTIFICATION</scope>
    <source>
        <strain evidence="5">CBS 781.70</strain>
    </source>
</reference>
<dbReference type="GeneID" id="54422089"/>
<dbReference type="InterPro" id="IPR057514">
    <property type="entry name" value="NTF2_SigF"/>
</dbReference>
<dbReference type="AlphaFoldDB" id="A0A6G1FUH7"/>
<evidence type="ECO:0000259" key="2">
    <source>
        <dbReference type="Pfam" id="PF24840"/>
    </source>
</evidence>
<evidence type="ECO:0000256" key="1">
    <source>
        <dbReference type="SAM" id="Phobius"/>
    </source>
</evidence>
<name>A0A6G1FUH7_9PEZI</name>
<reference evidence="5" key="2">
    <citation type="submission" date="2020-04" db="EMBL/GenBank/DDBJ databases">
        <authorList>
            <consortium name="NCBI Genome Project"/>
        </authorList>
    </citation>
    <scope>NUCLEOTIDE SEQUENCE</scope>
    <source>
        <strain evidence="5">CBS 781.70</strain>
    </source>
</reference>
<keyword evidence="1" id="KW-0812">Transmembrane</keyword>
<evidence type="ECO:0000313" key="5">
    <source>
        <dbReference type="RefSeq" id="XP_033531065.1"/>
    </source>
</evidence>
<protein>
    <recommendedName>
        <fullName evidence="2">SigF-like NTF2-like domain-containing protein</fullName>
    </recommendedName>
</protein>
<dbReference type="RefSeq" id="XP_033531065.1">
    <property type="nucleotide sequence ID" value="XM_033681519.1"/>
</dbReference>
<reference evidence="3 5" key="1">
    <citation type="submission" date="2020-01" db="EMBL/GenBank/DDBJ databases">
        <authorList>
            <consortium name="DOE Joint Genome Institute"/>
            <person name="Haridas S."/>
            <person name="Albert R."/>
            <person name="Binder M."/>
            <person name="Bloem J."/>
            <person name="Labutti K."/>
            <person name="Salamov A."/>
            <person name="Andreopoulos B."/>
            <person name="Baker S.E."/>
            <person name="Barry K."/>
            <person name="Bills G."/>
            <person name="Bluhm B.H."/>
            <person name="Cannon C."/>
            <person name="Castanera R."/>
            <person name="Culley D.E."/>
            <person name="Daum C."/>
            <person name="Ezra D."/>
            <person name="Gonzalez J.B."/>
            <person name="Henrissat B."/>
            <person name="Kuo A."/>
            <person name="Liang C."/>
            <person name="Lipzen A."/>
            <person name="Lutzoni F."/>
            <person name="Magnuson J."/>
            <person name="Mondo S."/>
            <person name="Nolan M."/>
            <person name="Ohm R."/>
            <person name="Pangilinan J."/>
            <person name="Park H.-J."/>
            <person name="Ramirez L."/>
            <person name="Alfaro M."/>
            <person name="Sun H."/>
            <person name="Tritt A."/>
            <person name="Yoshinaga Y."/>
            <person name="Zwiers L.-H."/>
            <person name="Turgeon B.G."/>
            <person name="Goodwin S.B."/>
            <person name="Spatafora J.W."/>
            <person name="Crous P.W."/>
            <person name="Grigoriev I.V."/>
        </authorList>
    </citation>
    <scope>NUCLEOTIDE SEQUENCE</scope>
    <source>
        <strain evidence="3 5">CBS 781.70</strain>
    </source>
</reference>
<dbReference type="EMBL" id="ML975173">
    <property type="protein sequence ID" value="KAF1809434.1"/>
    <property type="molecule type" value="Genomic_DNA"/>
</dbReference>
<accession>A0A6G1FUH7</accession>
<dbReference type="PANTHER" id="PTHR35393">
    <property type="entry name" value="CHROMOSOME 1, WHOLE GENOME SHOTGUN SEQUENCE"/>
    <property type="match status" value="1"/>
</dbReference>
<feature type="domain" description="SigF-like NTF2-like" evidence="2">
    <location>
        <begin position="1"/>
        <end position="166"/>
    </location>
</feature>
<keyword evidence="4" id="KW-1185">Reference proteome</keyword>
<evidence type="ECO:0000313" key="4">
    <source>
        <dbReference type="Proteomes" id="UP000504638"/>
    </source>
</evidence>
<keyword evidence="1" id="KW-0472">Membrane</keyword>